<evidence type="ECO:0000313" key="3">
    <source>
        <dbReference type="EMBL" id="MCW0482222.1"/>
    </source>
</evidence>
<dbReference type="SUPFAM" id="SSF54211">
    <property type="entry name" value="Ribosomal protein S5 domain 2-like"/>
    <property type="match status" value="1"/>
</dbReference>
<dbReference type="Pfam" id="PF01205">
    <property type="entry name" value="Impact_N"/>
    <property type="match status" value="1"/>
</dbReference>
<name>A0AA42C999_9BACT</name>
<feature type="domain" description="Impact N-terminal" evidence="2">
    <location>
        <begin position="19"/>
        <end position="124"/>
    </location>
</feature>
<dbReference type="AlphaFoldDB" id="A0AA42C999"/>
<dbReference type="EMBL" id="JAPAAF010000005">
    <property type="protein sequence ID" value="MCW0482222.1"/>
    <property type="molecule type" value="Genomic_DNA"/>
</dbReference>
<dbReference type="InterPro" id="IPR036956">
    <property type="entry name" value="Impact_N_sf"/>
</dbReference>
<dbReference type="Proteomes" id="UP001163821">
    <property type="component" value="Unassembled WGS sequence"/>
</dbReference>
<organism evidence="3 4">
    <name type="scientific">Gaoshiqia sediminis</name>
    <dbReference type="NCBI Taxonomy" id="2986998"/>
    <lineage>
        <taxon>Bacteria</taxon>
        <taxon>Pseudomonadati</taxon>
        <taxon>Bacteroidota</taxon>
        <taxon>Bacteroidia</taxon>
        <taxon>Marinilabiliales</taxon>
        <taxon>Prolixibacteraceae</taxon>
        <taxon>Gaoshiqia</taxon>
    </lineage>
</organism>
<dbReference type="GO" id="GO:0006446">
    <property type="term" value="P:regulation of translational initiation"/>
    <property type="evidence" value="ECO:0007669"/>
    <property type="project" value="TreeGrafter"/>
</dbReference>
<dbReference type="PROSITE" id="PS00910">
    <property type="entry name" value="UPF0029"/>
    <property type="match status" value="1"/>
</dbReference>
<evidence type="ECO:0000313" key="4">
    <source>
        <dbReference type="Proteomes" id="UP001163821"/>
    </source>
</evidence>
<keyword evidence="4" id="KW-1185">Reference proteome</keyword>
<dbReference type="InterPro" id="IPR001498">
    <property type="entry name" value="Impact_N"/>
</dbReference>
<dbReference type="Gene3D" id="3.30.230.30">
    <property type="entry name" value="Impact, N-terminal domain"/>
    <property type="match status" value="1"/>
</dbReference>
<protein>
    <submittedName>
        <fullName evidence="3">YigZ family protein</fullName>
    </submittedName>
</protein>
<proteinExistence type="inferred from homology"/>
<dbReference type="RefSeq" id="WP_282590828.1">
    <property type="nucleotide sequence ID" value="NZ_JAPAAF010000005.1"/>
</dbReference>
<dbReference type="PANTHER" id="PTHR16301">
    <property type="entry name" value="IMPACT-RELATED"/>
    <property type="match status" value="1"/>
</dbReference>
<evidence type="ECO:0000256" key="1">
    <source>
        <dbReference type="ARBA" id="ARBA00007665"/>
    </source>
</evidence>
<evidence type="ECO:0000259" key="2">
    <source>
        <dbReference type="Pfam" id="PF01205"/>
    </source>
</evidence>
<dbReference type="PANTHER" id="PTHR16301:SF20">
    <property type="entry name" value="IMPACT FAMILY MEMBER YIGZ"/>
    <property type="match status" value="1"/>
</dbReference>
<gene>
    <name evidence="3" type="ORF">N2K84_05730</name>
</gene>
<dbReference type="InterPro" id="IPR023582">
    <property type="entry name" value="Impact"/>
</dbReference>
<comment type="similarity">
    <text evidence="1">Belongs to the IMPACT family.</text>
</comment>
<dbReference type="InterPro" id="IPR020569">
    <property type="entry name" value="UPF0029_Impact_CS"/>
</dbReference>
<dbReference type="InterPro" id="IPR020568">
    <property type="entry name" value="Ribosomal_Su5_D2-typ_SF"/>
</dbReference>
<accession>A0AA42C999</accession>
<comment type="caution">
    <text evidence="3">The sequence shown here is derived from an EMBL/GenBank/DDBJ whole genome shotgun (WGS) entry which is preliminary data.</text>
</comment>
<reference evidence="3" key="1">
    <citation type="submission" date="2022-10" db="EMBL/GenBank/DDBJ databases">
        <title>Gaoshiqiia sediminis gen. nov., sp. nov., isolated from coastal sediment.</title>
        <authorList>
            <person name="Yu W.X."/>
            <person name="Mu D.S."/>
            <person name="Du J.Z."/>
            <person name="Liang Y.Q."/>
        </authorList>
    </citation>
    <scope>NUCLEOTIDE SEQUENCE</scope>
    <source>
        <strain evidence="3">A06</strain>
    </source>
</reference>
<sequence length="200" mass="22761">MTDSYLTIAKPVEGLFKDKGSKFLAFAYPVSSEEEIKEYVQTLKKEHFQARHHCFAWRLGADKTQFRANDDGEPSSTAGKPILGQIQRLDLTNILIVVVRYFGGTLLGVSGLINAYRAAAADTLAHAEIIEKLVEVPFWVEFDYLNMNSVMKIFKDENLPQEKNEFDLRCRIKTSIRQGEAERLFEAFRKIEGVVIQPLT</sequence>
<dbReference type="GO" id="GO:0005737">
    <property type="term" value="C:cytoplasm"/>
    <property type="evidence" value="ECO:0007669"/>
    <property type="project" value="TreeGrafter"/>
</dbReference>